<dbReference type="GO" id="GO:0051015">
    <property type="term" value="F:actin filament binding"/>
    <property type="evidence" value="ECO:0007669"/>
    <property type="project" value="TreeGrafter"/>
</dbReference>
<dbReference type="SMART" id="SM00033">
    <property type="entry name" value="CH"/>
    <property type="match status" value="2"/>
</dbReference>
<feature type="region of interest" description="Disordered" evidence="10">
    <location>
        <begin position="434"/>
        <end position="453"/>
    </location>
</feature>
<dbReference type="FunFam" id="1.10.418.10:FF:000063">
    <property type="entry name" value="Calmin"/>
    <property type="match status" value="1"/>
</dbReference>
<feature type="region of interest" description="Disordered" evidence="10">
    <location>
        <begin position="639"/>
        <end position="773"/>
    </location>
</feature>
<protein>
    <recommendedName>
        <fullName evidence="8">Calmin</fullName>
    </recommendedName>
    <alternativeName>
        <fullName evidence="9">Calponin-like transmembrane domain protein</fullName>
    </alternativeName>
</protein>
<keyword evidence="5 11" id="KW-1133">Transmembrane helix</keyword>
<feature type="compositionally biased region" description="Basic and acidic residues" evidence="10">
    <location>
        <begin position="706"/>
        <end position="716"/>
    </location>
</feature>
<keyword evidence="4" id="KW-0677">Repeat</keyword>
<feature type="compositionally biased region" description="Basic and acidic residues" evidence="10">
    <location>
        <begin position="904"/>
        <end position="927"/>
    </location>
</feature>
<keyword evidence="14" id="KW-1185">Reference proteome</keyword>
<dbReference type="SUPFAM" id="SSF47576">
    <property type="entry name" value="Calponin-homology domain, CH-domain"/>
    <property type="match status" value="1"/>
</dbReference>
<evidence type="ECO:0000256" key="5">
    <source>
        <dbReference type="ARBA" id="ARBA00022989"/>
    </source>
</evidence>
<feature type="domain" description="Calponin-homology (CH)" evidence="12">
    <location>
        <begin position="293"/>
        <end position="396"/>
    </location>
</feature>
<keyword evidence="7" id="KW-0009">Actin-binding</keyword>
<feature type="compositionally biased region" description="Low complexity" evidence="10">
    <location>
        <begin position="442"/>
        <end position="453"/>
    </location>
</feature>
<feature type="region of interest" description="Disordered" evidence="10">
    <location>
        <begin position="255"/>
        <end position="288"/>
    </location>
</feature>
<feature type="domain" description="Calponin-homology (CH)" evidence="12">
    <location>
        <begin position="138"/>
        <end position="245"/>
    </location>
</feature>
<evidence type="ECO:0000256" key="11">
    <source>
        <dbReference type="SAM" id="Phobius"/>
    </source>
</evidence>
<dbReference type="AlphaFoldDB" id="A0AA40LQ10"/>
<dbReference type="EMBL" id="JAULJE010000009">
    <property type="protein sequence ID" value="KAK1339509.1"/>
    <property type="molecule type" value="Genomic_DNA"/>
</dbReference>
<dbReference type="CDD" id="cd21191">
    <property type="entry name" value="CH_CLMN_rpt1"/>
    <property type="match status" value="1"/>
</dbReference>
<evidence type="ECO:0000256" key="3">
    <source>
        <dbReference type="ARBA" id="ARBA00022692"/>
    </source>
</evidence>
<dbReference type="PROSITE" id="PS00020">
    <property type="entry name" value="ACTININ_2"/>
    <property type="match status" value="1"/>
</dbReference>
<keyword evidence="3 11" id="KW-0812">Transmembrane</keyword>
<evidence type="ECO:0000256" key="8">
    <source>
        <dbReference type="ARBA" id="ARBA00070333"/>
    </source>
</evidence>
<feature type="compositionally biased region" description="Basic and acidic residues" evidence="10">
    <location>
        <begin position="12"/>
        <end position="22"/>
    </location>
</feature>
<dbReference type="PROSITE" id="PS00019">
    <property type="entry name" value="ACTININ_1"/>
    <property type="match status" value="1"/>
</dbReference>
<dbReference type="FunFam" id="1.10.418.10:FF:000057">
    <property type="entry name" value="Calmin"/>
    <property type="match status" value="1"/>
</dbReference>
<feature type="region of interest" description="Disordered" evidence="10">
    <location>
        <begin position="1"/>
        <end position="111"/>
    </location>
</feature>
<evidence type="ECO:0000313" key="14">
    <source>
        <dbReference type="Proteomes" id="UP001177744"/>
    </source>
</evidence>
<dbReference type="PANTHER" id="PTHR47535:SF7">
    <property type="entry name" value="CALMIN"/>
    <property type="match status" value="1"/>
</dbReference>
<dbReference type="InterPro" id="IPR036872">
    <property type="entry name" value="CH_dom_sf"/>
</dbReference>
<feature type="transmembrane region" description="Helical" evidence="11">
    <location>
        <begin position="1031"/>
        <end position="1048"/>
    </location>
</feature>
<feature type="compositionally biased region" description="Basic and acidic residues" evidence="10">
    <location>
        <begin position="760"/>
        <end position="769"/>
    </location>
</feature>
<gene>
    <name evidence="13" type="ORF">QTO34_020192</name>
</gene>
<feature type="region of interest" description="Disordered" evidence="10">
    <location>
        <begin position="516"/>
        <end position="627"/>
    </location>
</feature>
<feature type="region of interest" description="Disordered" evidence="10">
    <location>
        <begin position="467"/>
        <end position="494"/>
    </location>
</feature>
<organism evidence="13 14">
    <name type="scientific">Cnephaeus nilssonii</name>
    <name type="common">Northern bat</name>
    <name type="synonym">Eptesicus nilssonii</name>
    <dbReference type="NCBI Taxonomy" id="3371016"/>
    <lineage>
        <taxon>Eukaryota</taxon>
        <taxon>Metazoa</taxon>
        <taxon>Chordata</taxon>
        <taxon>Craniata</taxon>
        <taxon>Vertebrata</taxon>
        <taxon>Euteleostomi</taxon>
        <taxon>Mammalia</taxon>
        <taxon>Eutheria</taxon>
        <taxon>Laurasiatheria</taxon>
        <taxon>Chiroptera</taxon>
        <taxon>Yangochiroptera</taxon>
        <taxon>Vespertilionidae</taxon>
        <taxon>Cnephaeus</taxon>
    </lineage>
</organism>
<dbReference type="GO" id="GO:0008285">
    <property type="term" value="P:negative regulation of cell population proliferation"/>
    <property type="evidence" value="ECO:0007669"/>
    <property type="project" value="TreeGrafter"/>
</dbReference>
<dbReference type="InterPro" id="IPR001715">
    <property type="entry name" value="CH_dom"/>
</dbReference>
<proteinExistence type="predicted"/>
<feature type="compositionally biased region" description="Basic and acidic residues" evidence="10">
    <location>
        <begin position="875"/>
        <end position="887"/>
    </location>
</feature>
<evidence type="ECO:0000256" key="2">
    <source>
        <dbReference type="ARBA" id="ARBA00022553"/>
    </source>
</evidence>
<feature type="compositionally biased region" description="Low complexity" evidence="10">
    <location>
        <begin position="573"/>
        <end position="582"/>
    </location>
</feature>
<evidence type="ECO:0000256" key="7">
    <source>
        <dbReference type="ARBA" id="ARBA00023203"/>
    </source>
</evidence>
<evidence type="ECO:0000256" key="1">
    <source>
        <dbReference type="ARBA" id="ARBA00004211"/>
    </source>
</evidence>
<feature type="compositionally biased region" description="Polar residues" evidence="10">
    <location>
        <begin position="748"/>
        <end position="759"/>
    </location>
</feature>
<dbReference type="GO" id="GO:0005737">
    <property type="term" value="C:cytoplasm"/>
    <property type="evidence" value="ECO:0007669"/>
    <property type="project" value="TreeGrafter"/>
</dbReference>
<dbReference type="Proteomes" id="UP001177744">
    <property type="component" value="Unassembled WGS sequence"/>
</dbReference>
<dbReference type="InterPro" id="IPR001589">
    <property type="entry name" value="Actinin_actin-bd_CS"/>
</dbReference>
<dbReference type="InterPro" id="IPR052403">
    <property type="entry name" value="LINC-complex_assoc"/>
</dbReference>
<dbReference type="InterPro" id="IPR047827">
    <property type="entry name" value="CLMN_CH_first"/>
</dbReference>
<feature type="compositionally biased region" description="Acidic residues" evidence="10">
    <location>
        <begin position="684"/>
        <end position="695"/>
    </location>
</feature>
<feature type="compositionally biased region" description="Basic and acidic residues" evidence="10">
    <location>
        <begin position="823"/>
        <end position="846"/>
    </location>
</feature>
<keyword evidence="6 11" id="KW-0472">Membrane</keyword>
<evidence type="ECO:0000256" key="9">
    <source>
        <dbReference type="ARBA" id="ARBA00082870"/>
    </source>
</evidence>
<dbReference type="GO" id="GO:0007097">
    <property type="term" value="P:nuclear migration"/>
    <property type="evidence" value="ECO:0007669"/>
    <property type="project" value="TreeGrafter"/>
</dbReference>
<reference evidence="13" key="1">
    <citation type="submission" date="2023-06" db="EMBL/GenBank/DDBJ databases">
        <title>Reference genome for the Northern bat (Eptesicus nilssonii), a most northern bat species.</title>
        <authorList>
            <person name="Laine V.N."/>
            <person name="Pulliainen A.T."/>
            <person name="Lilley T.M."/>
        </authorList>
    </citation>
    <scope>NUCLEOTIDE SEQUENCE</scope>
    <source>
        <strain evidence="13">BLF_Eptnil</strain>
        <tissue evidence="13">Kidney</tissue>
    </source>
</reference>
<name>A0AA40LQ10_CNENI</name>
<evidence type="ECO:0000256" key="10">
    <source>
        <dbReference type="SAM" id="MobiDB-lite"/>
    </source>
</evidence>
<accession>A0AA40LQ10</accession>
<dbReference type="PROSITE" id="PS50021">
    <property type="entry name" value="CH"/>
    <property type="match status" value="2"/>
</dbReference>
<evidence type="ECO:0000259" key="12">
    <source>
        <dbReference type="PROSITE" id="PS50021"/>
    </source>
</evidence>
<dbReference type="PANTHER" id="PTHR47535">
    <property type="entry name" value="MUSCLE-SPECIFIC PROTEIN 300 KDA, ISOFORM G"/>
    <property type="match status" value="1"/>
</dbReference>
<feature type="compositionally biased region" description="Basic and acidic residues" evidence="10">
    <location>
        <begin position="516"/>
        <end position="554"/>
    </location>
</feature>
<evidence type="ECO:0000256" key="4">
    <source>
        <dbReference type="ARBA" id="ARBA00022737"/>
    </source>
</evidence>
<dbReference type="GO" id="GO:0005640">
    <property type="term" value="C:nuclear outer membrane"/>
    <property type="evidence" value="ECO:0007669"/>
    <property type="project" value="TreeGrafter"/>
</dbReference>
<evidence type="ECO:0000313" key="13">
    <source>
        <dbReference type="EMBL" id="KAK1339509.1"/>
    </source>
</evidence>
<feature type="compositionally biased region" description="Basic and acidic residues" evidence="10">
    <location>
        <begin position="584"/>
        <end position="598"/>
    </location>
</feature>
<feature type="compositionally biased region" description="Low complexity" evidence="10">
    <location>
        <begin position="50"/>
        <end position="65"/>
    </location>
</feature>
<dbReference type="GO" id="GO:0034993">
    <property type="term" value="C:meiotic nuclear membrane microtubule tethering complex"/>
    <property type="evidence" value="ECO:0007669"/>
    <property type="project" value="TreeGrafter"/>
</dbReference>
<feature type="compositionally biased region" description="Gly residues" evidence="10">
    <location>
        <begin position="1"/>
        <end position="11"/>
    </location>
</feature>
<sequence>MNGNKVGGGDPWKGELFPEKPVRGAVGGGGTAWVPSSGLCGSAQAPAGLRVSGSPGVSGPDVGRVAGREHHAGRGQGRVRVQAQDCQFSPPHAGTPHSPHPSPSPRASACPVSPGPLLFSPSALARRVGSAVTLEREDVQKRTFTRWINLHLEKCDPPLEVKDLFLDIQDGRILMALLEVLSGRNLLHEYKSSSHRIFRLNNIAKALKFLEDSNVKLVSIDAAEIADGNPSLVLGLIWNIILFFQIKELTGNLSRNSPPSSLSPGSGGTDSDSSFPPTPTGERSAALSVKDQRKAIRTLLAWVQRKTRKYGVAVQDFAGSWRSGLAFLAVIKAIDPSLVDMKAALEDSMRENLEKAFRIAHDALHIPRLLEPEGGFVDADKDAPIESTFVRIKETPSEQESTVFYVTDDGERAYTVNHDTSHPPPSKVFVCDTPENWKESRPSGSSGPAPSDSLIEVAWQGMDRDTHGASERTYSLSEPPPESSILSRKDNHRSSSLPIKKTVHFETDIFKDASCNKDPVHSQDFDFEGGRRGTKDWWKQDGRVPVVAEEKPKQDAPGAPEAASDQALELCPREPGLGAAGRPGRREPPPRAPRRGDGEADPSEVIEVTLQTVEAMDEEDDFEGIPLKASKFNSDLVDFASTSQAFGEDPPPPEDRPAEEQAPEEQAEKLGKRRSKSAHRMEAPDDPPETPEQEDGGCVLAPEEEPAGKKPEVYEKAKRKSPRPPRGEEEGEAEDPPELGGNLPSNPPSSQVSLETLGSHSEEGLDFKRSPPLSKVSVIPHDLFYYPHYEVPLAAVLEAPEDFKTEDVDFEDPEDYLSDLEPEGGRGRARGLREQRQLRGAGEDLSHSPTQEPDRGWGTPAAKPASDPPPAALAPEDHQPREAEARAPAESQQESPNSGNVRSPLEEKATEESVSSKKKEKKKHVDDVESSILLAPGAGRSSDDLEEDPGFHRVPSRTSHSDSSIYIRRHTNRSLESDHSSYVQLRNAADLDDRRNRMLTRKANHSGEASLREGQSPHSDALAQFVQQPDMMYFILFLWLLVYCLLLFPQLDVNRL</sequence>
<comment type="subcellular location">
    <subcellularLocation>
        <location evidence="1">Membrane</location>
        <topology evidence="1">Single-pass type IV membrane protein</topology>
    </subcellularLocation>
</comment>
<dbReference type="Pfam" id="PF00307">
    <property type="entry name" value="CH"/>
    <property type="match status" value="2"/>
</dbReference>
<feature type="compositionally biased region" description="Acidic residues" evidence="10">
    <location>
        <begin position="808"/>
        <end position="822"/>
    </location>
</feature>
<feature type="compositionally biased region" description="Low complexity" evidence="10">
    <location>
        <begin position="255"/>
        <end position="275"/>
    </location>
</feature>
<evidence type="ECO:0000256" key="6">
    <source>
        <dbReference type="ARBA" id="ARBA00023136"/>
    </source>
</evidence>
<keyword evidence="2" id="KW-0597">Phosphoprotein</keyword>
<comment type="caution">
    <text evidence="13">The sequence shown here is derived from an EMBL/GenBank/DDBJ whole genome shotgun (WGS) entry which is preliminary data.</text>
</comment>
<dbReference type="Gene3D" id="1.10.418.10">
    <property type="entry name" value="Calponin-like domain"/>
    <property type="match status" value="2"/>
</dbReference>
<feature type="region of interest" description="Disordered" evidence="10">
    <location>
        <begin position="804"/>
        <end position="964"/>
    </location>
</feature>